<comment type="subcellular location">
    <subcellularLocation>
        <location evidence="1">Cell membrane</location>
        <topology evidence="1">Single-pass type II membrane protein</topology>
    </subcellularLocation>
    <subcellularLocation>
        <location evidence="2">Cytoplasmic vesicle membrane</location>
        <topology evidence="2">Single-pass type II membrane protein</topology>
    </subcellularLocation>
</comment>
<proteinExistence type="predicted"/>
<dbReference type="SMART" id="SM00694">
    <property type="entry name" value="DysFC"/>
    <property type="match status" value="2"/>
</dbReference>
<dbReference type="InterPro" id="IPR012968">
    <property type="entry name" value="FerIin_dom"/>
</dbReference>
<dbReference type="SMART" id="SM01201">
    <property type="entry name" value="FerB"/>
    <property type="match status" value="1"/>
</dbReference>
<dbReference type="CDD" id="cd04018">
    <property type="entry name" value="C2C_Ferlin"/>
    <property type="match status" value="1"/>
</dbReference>
<keyword evidence="10" id="KW-1185">Reference proteome</keyword>
<evidence type="ECO:0000256" key="2">
    <source>
        <dbReference type="ARBA" id="ARBA00004483"/>
    </source>
</evidence>
<dbReference type="Proteomes" id="UP001286313">
    <property type="component" value="Unassembled WGS sequence"/>
</dbReference>
<keyword evidence="3" id="KW-0812">Transmembrane</keyword>
<keyword evidence="5" id="KW-0735">Signal-anchor</keyword>
<comment type="caution">
    <text evidence="9">The sequence shown here is derived from an EMBL/GenBank/DDBJ whole genome shotgun (WGS) entry which is preliminary data.</text>
</comment>
<feature type="domain" description="C2" evidence="8">
    <location>
        <begin position="1"/>
        <end position="104"/>
    </location>
</feature>
<dbReference type="InterPro" id="IPR012561">
    <property type="entry name" value="Ferlin_B-domain"/>
</dbReference>
<dbReference type="InterPro" id="IPR035892">
    <property type="entry name" value="C2_domain_sf"/>
</dbReference>
<dbReference type="InterPro" id="IPR000008">
    <property type="entry name" value="C2_dom"/>
</dbReference>
<protein>
    <recommendedName>
        <fullName evidence="8">C2 domain-containing protein</fullName>
    </recommendedName>
</protein>
<dbReference type="GO" id="GO:0007009">
    <property type="term" value="P:plasma membrane organization"/>
    <property type="evidence" value="ECO:0007669"/>
    <property type="project" value="TreeGrafter"/>
</dbReference>
<dbReference type="EMBL" id="JAWQEG010000460">
    <property type="protein sequence ID" value="KAK3889841.1"/>
    <property type="molecule type" value="Genomic_DNA"/>
</dbReference>
<dbReference type="InterPro" id="IPR037720">
    <property type="entry name" value="C2B_Ferlin"/>
</dbReference>
<evidence type="ECO:0000256" key="6">
    <source>
        <dbReference type="ARBA" id="ARBA00022989"/>
    </source>
</evidence>
<organism evidence="9 10">
    <name type="scientific">Petrolisthes cinctipes</name>
    <name type="common">Flat porcelain crab</name>
    <dbReference type="NCBI Taxonomy" id="88211"/>
    <lineage>
        <taxon>Eukaryota</taxon>
        <taxon>Metazoa</taxon>
        <taxon>Ecdysozoa</taxon>
        <taxon>Arthropoda</taxon>
        <taxon>Crustacea</taxon>
        <taxon>Multicrustacea</taxon>
        <taxon>Malacostraca</taxon>
        <taxon>Eumalacostraca</taxon>
        <taxon>Eucarida</taxon>
        <taxon>Decapoda</taxon>
        <taxon>Pleocyemata</taxon>
        <taxon>Anomura</taxon>
        <taxon>Galatheoidea</taxon>
        <taxon>Porcellanidae</taxon>
        <taxon>Petrolisthes</taxon>
    </lineage>
</organism>
<dbReference type="InterPro" id="IPR037723">
    <property type="entry name" value="C2D_Ferlin"/>
</dbReference>
<dbReference type="SMART" id="SM00693">
    <property type="entry name" value="DysFN"/>
    <property type="match status" value="2"/>
</dbReference>
<dbReference type="InterPro" id="IPR037722">
    <property type="entry name" value="C2C_Ferlin"/>
</dbReference>
<feature type="domain" description="C2" evidence="8">
    <location>
        <begin position="306"/>
        <end position="441"/>
    </location>
</feature>
<dbReference type="GO" id="GO:0005886">
    <property type="term" value="C:plasma membrane"/>
    <property type="evidence" value="ECO:0007669"/>
    <property type="project" value="UniProtKB-SubCell"/>
</dbReference>
<dbReference type="Pfam" id="PF08150">
    <property type="entry name" value="FerB"/>
    <property type="match status" value="1"/>
</dbReference>
<dbReference type="Pfam" id="PF00168">
    <property type="entry name" value="C2"/>
    <property type="match status" value="4"/>
</dbReference>
<name>A0AAE1GDC6_PETCI</name>
<dbReference type="SUPFAM" id="SSF49562">
    <property type="entry name" value="C2 domain (Calcium/lipid-binding domain, CaLB)"/>
    <property type="match status" value="5"/>
</dbReference>
<dbReference type="InterPro" id="IPR006614">
    <property type="entry name" value="Peroxin/Ferlin"/>
</dbReference>
<feature type="domain" description="C2" evidence="8">
    <location>
        <begin position="1207"/>
        <end position="1329"/>
    </location>
</feature>
<keyword evidence="6" id="KW-1133">Transmembrane helix</keyword>
<dbReference type="CDD" id="cd04017">
    <property type="entry name" value="C2D_Ferlin"/>
    <property type="match status" value="1"/>
</dbReference>
<evidence type="ECO:0000313" key="10">
    <source>
        <dbReference type="Proteomes" id="UP001286313"/>
    </source>
</evidence>
<dbReference type="PROSITE" id="PS50004">
    <property type="entry name" value="C2"/>
    <property type="match status" value="5"/>
</dbReference>
<evidence type="ECO:0000256" key="4">
    <source>
        <dbReference type="ARBA" id="ARBA00022737"/>
    </source>
</evidence>
<dbReference type="Gene3D" id="2.60.40.150">
    <property type="entry name" value="C2 domain"/>
    <property type="match status" value="4"/>
</dbReference>
<evidence type="ECO:0000256" key="1">
    <source>
        <dbReference type="ARBA" id="ARBA00004401"/>
    </source>
</evidence>
<dbReference type="PANTHER" id="PTHR12546">
    <property type="entry name" value="FER-1-LIKE"/>
    <property type="match status" value="1"/>
</dbReference>
<dbReference type="InterPro" id="IPR037721">
    <property type="entry name" value="Ferlin"/>
</dbReference>
<sequence length="1329" mass="148882">MSLEIQVVSAANLQNLETLGKSDPYVTVIFQGDKKKTEVKTGTLEPEWNEKLQWDLSSKGLRPDECIDITVNDHERLGKNKLLGKATIALRNEVHSSPGTPLDYELRLFDASDSPTVGTLKLVISYKPPAIPDVGVDGVGGAGGIMPHLPPQQRNRDKLSNVKTKFQVRVRVVEGRQLLGANMNPVCRVSLDGNASQTRVHKGTNTPWFDQIFFFQVDKIPGELMEDFLEFKVYNSCGIRASTTLGAFKFEVGMAYDQAEHAVLNRWLVLANPDEPTPTVQGYLKVSVAVLGPGDLCPEMAARQSDQDDVEANLLRFAGVHLQQATFVLSVYCAQNLPRMDPGVVQSIKKWFGIGKVLKDLVDPYLVASYAGKNERTKIISANENPQFRQNLHIRFIFPSMCNVIKITLMDWDSVGDDTIGTATIPVSAISAPGEEGFLPTFGPAWVNVYGARREWELLESDGERSMNKGWEAGCAYRGSVLLALHTKIGSYPSARITPMDYNDFNKIRRFRRTRKFVVMCQLSGAWLLGAAGKPLEVEMSVGNFGNKLENTMLPSPSSTNPANPVFDGCKYYFLPWSGVEPFVTIHCDFEDVTHRLHAVNHITSIITSTQQDLGRVESLLRGNKEGGSKEVQEALLEACRRLTAACSELLPEVDPVRHIETSLDIHLKAHRQGELAALGKAAESWHQSEPSQVVTELQAALNKLDNLAQEPQSSIPDVFLWLMSGIRRLAYVRIPAHSVLSGHTPSSHGALAGRFNTFALINPDDESGCELGGVVRASVWLGREEEASTWWDARPHLQLTVYAETYENQVTSVPWSGWTDSGLLMTRPKFSDADGRLSLPREAFPAPDSWAFQGDWFIGSDPSVRFEADAGHQLFTEEVFELNDRLPGGTWIPAPTPWTDVRGDPATERDKVELPRGWQWREEWTYDLQRAVDGEGWEYTVESGLVGWSPQEKIYHLKRRRRWVRERHLVEKVEKVSNGDVMKELVQVDGWEYANNFLLQFHAPKETIDMVRRRRWRRRLVPTEPGLPPTPRLSIKTGKGDDEITLLTCPRMYVASAERYKYQLRAHIYQARDLPAGDETGLSDPYAVVSFCNGTQQTEKQSKTLCPTWDQTLIFDDVELTGPVSDTAVQAPKIVIEVFDRDARGAPEFLGRVFCSPSMIYPGQGYQPLPLQWYPLSVASNNQGELLASFELLLKGGEELPILPPTRGDLYMVPSDVRPQLQKTRVEVLCWGVRNMSTFGLQRVTRPSIEFECGGGRITSPVMSNLRLNPNFDKPHLFFDVELPKEELYMPPLTLCIMDNQAFGRKPVVATAVVTDLHKYIIEPKTTR</sequence>
<dbReference type="GO" id="GO:0030659">
    <property type="term" value="C:cytoplasmic vesicle membrane"/>
    <property type="evidence" value="ECO:0007669"/>
    <property type="project" value="UniProtKB-SubCell"/>
</dbReference>
<keyword evidence="7" id="KW-0472">Membrane</keyword>
<reference evidence="9" key="1">
    <citation type="submission" date="2023-10" db="EMBL/GenBank/DDBJ databases">
        <title>Genome assemblies of two species of porcelain crab, Petrolisthes cinctipes and Petrolisthes manimaculis (Anomura: Porcellanidae).</title>
        <authorList>
            <person name="Angst P."/>
        </authorList>
    </citation>
    <scope>NUCLEOTIDE SEQUENCE</scope>
    <source>
        <strain evidence="9">PB745_01</strain>
        <tissue evidence="9">Gill</tissue>
    </source>
</reference>
<feature type="domain" description="C2" evidence="8">
    <location>
        <begin position="1039"/>
        <end position="1172"/>
    </location>
</feature>
<dbReference type="Pfam" id="PF08151">
    <property type="entry name" value="FerI"/>
    <property type="match status" value="1"/>
</dbReference>
<accession>A0AAE1GDC6</accession>
<evidence type="ECO:0000259" key="8">
    <source>
        <dbReference type="PROSITE" id="PS50004"/>
    </source>
</evidence>
<dbReference type="PANTHER" id="PTHR12546:SF33">
    <property type="entry name" value="SPERM VESICLE FUSION PROTEIN FER-1"/>
    <property type="match status" value="1"/>
</dbReference>
<gene>
    <name evidence="9" type="ORF">Pcinc_006167</name>
</gene>
<dbReference type="SMART" id="SM01202">
    <property type="entry name" value="FerI"/>
    <property type="match status" value="1"/>
</dbReference>
<evidence type="ECO:0000256" key="5">
    <source>
        <dbReference type="ARBA" id="ARBA00022968"/>
    </source>
</evidence>
<dbReference type="SMART" id="SM00239">
    <property type="entry name" value="C2"/>
    <property type="match status" value="5"/>
</dbReference>
<feature type="domain" description="C2" evidence="8">
    <location>
        <begin position="147"/>
        <end position="268"/>
    </location>
</feature>
<dbReference type="CDD" id="cd04011">
    <property type="entry name" value="C2B_Ferlin"/>
    <property type="match status" value="1"/>
</dbReference>
<evidence type="ECO:0000256" key="7">
    <source>
        <dbReference type="ARBA" id="ARBA00023136"/>
    </source>
</evidence>
<keyword evidence="4" id="KW-0677">Repeat</keyword>
<evidence type="ECO:0000313" key="9">
    <source>
        <dbReference type="EMBL" id="KAK3889841.1"/>
    </source>
</evidence>
<evidence type="ECO:0000256" key="3">
    <source>
        <dbReference type="ARBA" id="ARBA00022692"/>
    </source>
</evidence>
<dbReference type="GO" id="GO:0061025">
    <property type="term" value="P:membrane fusion"/>
    <property type="evidence" value="ECO:0007669"/>
    <property type="project" value="TreeGrafter"/>
</dbReference>